<comment type="caution">
    <text evidence="3">The sequence shown here is derived from an EMBL/GenBank/DDBJ whole genome shotgun (WGS) entry which is preliminary data.</text>
</comment>
<evidence type="ECO:0000259" key="2">
    <source>
        <dbReference type="PROSITE" id="PS50157"/>
    </source>
</evidence>
<name>A0A9D4L5Q9_DREPO</name>
<keyword evidence="4" id="KW-1185">Reference proteome</keyword>
<dbReference type="SUPFAM" id="SSF57667">
    <property type="entry name" value="beta-beta-alpha zinc fingers"/>
    <property type="match status" value="1"/>
</dbReference>
<dbReference type="InterPro" id="IPR036236">
    <property type="entry name" value="Znf_C2H2_sf"/>
</dbReference>
<dbReference type="SMART" id="SM00355">
    <property type="entry name" value="ZnF_C2H2"/>
    <property type="match status" value="3"/>
</dbReference>
<protein>
    <recommendedName>
        <fullName evidence="2">C2H2-type domain-containing protein</fullName>
    </recommendedName>
</protein>
<dbReference type="Pfam" id="PF00096">
    <property type="entry name" value="zf-C2H2"/>
    <property type="match status" value="1"/>
</dbReference>
<evidence type="ECO:0000313" key="3">
    <source>
        <dbReference type="EMBL" id="KAH3852308.1"/>
    </source>
</evidence>
<dbReference type="Proteomes" id="UP000828390">
    <property type="component" value="Unassembled WGS sequence"/>
</dbReference>
<feature type="domain" description="C2H2-type" evidence="2">
    <location>
        <begin position="86"/>
        <end position="114"/>
    </location>
</feature>
<evidence type="ECO:0000256" key="1">
    <source>
        <dbReference type="PROSITE-ProRule" id="PRU00042"/>
    </source>
</evidence>
<dbReference type="Gene3D" id="3.30.160.60">
    <property type="entry name" value="Classic Zinc Finger"/>
    <property type="match status" value="2"/>
</dbReference>
<dbReference type="AlphaFoldDB" id="A0A9D4L5Q9"/>
<dbReference type="PROSITE" id="PS50157">
    <property type="entry name" value="ZINC_FINGER_C2H2_2"/>
    <property type="match status" value="1"/>
</dbReference>
<keyword evidence="1" id="KW-0863">Zinc-finger</keyword>
<keyword evidence="1" id="KW-0479">Metal-binding</keyword>
<dbReference type="InterPro" id="IPR013087">
    <property type="entry name" value="Znf_C2H2_type"/>
</dbReference>
<dbReference type="PROSITE" id="PS00028">
    <property type="entry name" value="ZINC_FINGER_C2H2_1"/>
    <property type="match status" value="2"/>
</dbReference>
<proteinExistence type="predicted"/>
<evidence type="ECO:0000313" key="4">
    <source>
        <dbReference type="Proteomes" id="UP000828390"/>
    </source>
</evidence>
<sequence>MLHKQCKVCKRIISNEFNLRNHIELKHSNVTEDVLSNGTKQTYKCSFYGKYITTISNLRKHEQRKHAVQHSYVTEDVLSSRTKGNYKCALCDKAMSTISNLRRHERQKHVVQENL</sequence>
<keyword evidence="1" id="KW-0862">Zinc</keyword>
<dbReference type="GO" id="GO:0008270">
    <property type="term" value="F:zinc ion binding"/>
    <property type="evidence" value="ECO:0007669"/>
    <property type="project" value="UniProtKB-KW"/>
</dbReference>
<dbReference type="Pfam" id="PF12874">
    <property type="entry name" value="zf-met"/>
    <property type="match status" value="1"/>
</dbReference>
<gene>
    <name evidence="3" type="ORF">DPMN_094813</name>
</gene>
<accession>A0A9D4L5Q9</accession>
<organism evidence="3 4">
    <name type="scientific">Dreissena polymorpha</name>
    <name type="common">Zebra mussel</name>
    <name type="synonym">Mytilus polymorpha</name>
    <dbReference type="NCBI Taxonomy" id="45954"/>
    <lineage>
        <taxon>Eukaryota</taxon>
        <taxon>Metazoa</taxon>
        <taxon>Spiralia</taxon>
        <taxon>Lophotrochozoa</taxon>
        <taxon>Mollusca</taxon>
        <taxon>Bivalvia</taxon>
        <taxon>Autobranchia</taxon>
        <taxon>Heteroconchia</taxon>
        <taxon>Euheterodonta</taxon>
        <taxon>Imparidentia</taxon>
        <taxon>Neoheterodontei</taxon>
        <taxon>Myida</taxon>
        <taxon>Dreissenoidea</taxon>
        <taxon>Dreissenidae</taxon>
        <taxon>Dreissena</taxon>
    </lineage>
</organism>
<reference evidence="3" key="1">
    <citation type="journal article" date="2019" name="bioRxiv">
        <title>The Genome of the Zebra Mussel, Dreissena polymorpha: A Resource for Invasive Species Research.</title>
        <authorList>
            <person name="McCartney M.A."/>
            <person name="Auch B."/>
            <person name="Kono T."/>
            <person name="Mallez S."/>
            <person name="Zhang Y."/>
            <person name="Obille A."/>
            <person name="Becker A."/>
            <person name="Abrahante J.E."/>
            <person name="Garbe J."/>
            <person name="Badalamenti J.P."/>
            <person name="Herman A."/>
            <person name="Mangelson H."/>
            <person name="Liachko I."/>
            <person name="Sullivan S."/>
            <person name="Sone E.D."/>
            <person name="Koren S."/>
            <person name="Silverstein K.A.T."/>
            <person name="Beckman K.B."/>
            <person name="Gohl D.M."/>
        </authorList>
    </citation>
    <scope>NUCLEOTIDE SEQUENCE</scope>
    <source>
        <strain evidence="3">Duluth1</strain>
        <tissue evidence="3">Whole animal</tissue>
    </source>
</reference>
<dbReference type="EMBL" id="JAIWYP010000003">
    <property type="protein sequence ID" value="KAH3852308.1"/>
    <property type="molecule type" value="Genomic_DNA"/>
</dbReference>
<reference evidence="3" key="2">
    <citation type="submission" date="2020-11" db="EMBL/GenBank/DDBJ databases">
        <authorList>
            <person name="McCartney M.A."/>
            <person name="Auch B."/>
            <person name="Kono T."/>
            <person name="Mallez S."/>
            <person name="Becker A."/>
            <person name="Gohl D.M."/>
            <person name="Silverstein K.A.T."/>
            <person name="Koren S."/>
            <person name="Bechman K.B."/>
            <person name="Herman A."/>
            <person name="Abrahante J.E."/>
            <person name="Garbe J."/>
        </authorList>
    </citation>
    <scope>NUCLEOTIDE SEQUENCE</scope>
    <source>
        <strain evidence="3">Duluth1</strain>
        <tissue evidence="3">Whole animal</tissue>
    </source>
</reference>